<dbReference type="SUPFAM" id="SSF48695">
    <property type="entry name" value="Multiheme cytochromes"/>
    <property type="match status" value="1"/>
</dbReference>
<evidence type="ECO:0000313" key="3">
    <source>
        <dbReference type="Proteomes" id="UP000539642"/>
    </source>
</evidence>
<dbReference type="EMBL" id="JACHEO010000006">
    <property type="protein sequence ID" value="MBB5347706.1"/>
    <property type="molecule type" value="Genomic_DNA"/>
</dbReference>
<accession>A0A840USA0</accession>
<dbReference type="Proteomes" id="UP000539642">
    <property type="component" value="Unassembled WGS sequence"/>
</dbReference>
<gene>
    <name evidence="2" type="ORF">HNQ81_001430</name>
</gene>
<feature type="signal peptide" evidence="1">
    <location>
        <begin position="1"/>
        <end position="24"/>
    </location>
</feature>
<keyword evidence="3" id="KW-1185">Reference proteome</keyword>
<dbReference type="AlphaFoldDB" id="A0A840USA0"/>
<comment type="caution">
    <text evidence="2">The sequence shown here is derived from an EMBL/GenBank/DDBJ whole genome shotgun (WGS) entry which is preliminary data.</text>
</comment>
<dbReference type="Gene3D" id="1.10.1130.10">
    <property type="entry name" value="Flavocytochrome C3, Chain A"/>
    <property type="match status" value="1"/>
</dbReference>
<keyword evidence="1" id="KW-0732">Signal</keyword>
<reference evidence="2 3" key="1">
    <citation type="submission" date="2020-08" db="EMBL/GenBank/DDBJ databases">
        <title>Genomic Encyclopedia of Type Strains, Phase IV (KMG-IV): sequencing the most valuable type-strain genomes for metagenomic binning, comparative biology and taxonomic classification.</title>
        <authorList>
            <person name="Goeker M."/>
        </authorList>
    </citation>
    <scope>NUCLEOTIDE SEQUENCE [LARGE SCALE GENOMIC DNA]</scope>
    <source>
        <strain evidence="2 3">DSM 28570</strain>
    </source>
</reference>
<proteinExistence type="predicted"/>
<feature type="chain" id="PRO_5032559857" evidence="1">
    <location>
        <begin position="25"/>
        <end position="307"/>
    </location>
</feature>
<sequence length="307" mass="33948">MRFFKSMTVLLGLAVPLMLTGAQAAEEKKAKTIAELVAMYDSSGCIDCHTEVHEQWQKSLHARSIFGPENTGRTAATFRTTIENGLMEWEHSGVQEPEDVGIKHLMICAKCHLPQLEDAEDSVAQEIVKNIYAFAEDGDEEAAETLQTLNIGCTVCHGRNAIIHKWTDGVPQKNAVYGTQDGEHEDENYPVMKESKIMKESILCGQCHGLGPNFELENPTQCATLYGAHLYTYKAEGGVETCQECHMEKSGLGHDMQSYRSPEMVKMALQVEVEAEAYQWRDGSTMTPLADVIVELTNKAGHPIPDG</sequence>
<name>A0A840USA0_9BACT</name>
<dbReference type="NCBIfam" id="NF040886">
    <property type="entry name" value="cyt_C_like_Sec"/>
    <property type="match status" value="1"/>
</dbReference>
<evidence type="ECO:0000256" key="1">
    <source>
        <dbReference type="SAM" id="SignalP"/>
    </source>
</evidence>
<protein>
    <submittedName>
        <fullName evidence="2">Mono/diheme cytochrome c family protein</fullName>
    </submittedName>
</protein>
<evidence type="ECO:0000313" key="2">
    <source>
        <dbReference type="EMBL" id="MBB5347706.1"/>
    </source>
</evidence>
<organism evidence="2 3">
    <name type="scientific">Desulfoprunum benzoelyticum</name>
    <dbReference type="NCBI Taxonomy" id="1506996"/>
    <lineage>
        <taxon>Bacteria</taxon>
        <taxon>Pseudomonadati</taxon>
        <taxon>Thermodesulfobacteriota</taxon>
        <taxon>Desulfobulbia</taxon>
        <taxon>Desulfobulbales</taxon>
        <taxon>Desulfobulbaceae</taxon>
        <taxon>Desulfoprunum</taxon>
    </lineage>
</organism>
<dbReference type="InterPro" id="IPR036280">
    <property type="entry name" value="Multihaem_cyt_sf"/>
</dbReference>